<evidence type="ECO:0000259" key="11">
    <source>
        <dbReference type="PROSITE" id="PS50109"/>
    </source>
</evidence>
<reference evidence="12 13" key="1">
    <citation type="journal article" date="2011" name="J. Bacteriol.">
        <title>Complete Genome Sequence of the Aerobic Marine Methanotroph Methylomonas methanica MC09.</title>
        <authorList>
            <person name="Boden R."/>
            <person name="Cunliffe M."/>
            <person name="Scanlan J."/>
            <person name="Moussard H."/>
            <person name="Kits K.D."/>
            <person name="Klotz M.G."/>
            <person name="Jetten M.S."/>
            <person name="Vuilleumier S."/>
            <person name="Han J."/>
            <person name="Peters L."/>
            <person name="Mikhailova N."/>
            <person name="Teshima H."/>
            <person name="Tapia R."/>
            <person name="Kyrpides N."/>
            <person name="Ivanova N."/>
            <person name="Pagani I."/>
            <person name="Cheng J.F."/>
            <person name="Goodwin L."/>
            <person name="Han C."/>
            <person name="Hauser L."/>
            <person name="Land M.L."/>
            <person name="Lapidus A."/>
            <person name="Lucas S."/>
            <person name="Pitluck S."/>
            <person name="Woyke T."/>
            <person name="Stein L."/>
            <person name="Murrell J.C."/>
        </authorList>
    </citation>
    <scope>NUCLEOTIDE SEQUENCE [LARGE SCALE GENOMIC DNA]</scope>
    <source>
        <strain evidence="12 13">MC09</strain>
    </source>
</reference>
<comment type="catalytic activity">
    <reaction evidence="1">
        <text>ATP + protein L-histidine = ADP + protein N-phospho-L-histidine.</text>
        <dbReference type="EC" id="2.7.13.3"/>
    </reaction>
</comment>
<keyword evidence="5" id="KW-0597">Phosphoprotein</keyword>
<dbReference type="OrthoDB" id="9804645at2"/>
<dbReference type="PROSITE" id="PS50109">
    <property type="entry name" value="HIS_KIN"/>
    <property type="match status" value="1"/>
</dbReference>
<proteinExistence type="predicted"/>
<protein>
    <recommendedName>
        <fullName evidence="3">histidine kinase</fullName>
        <ecNumber evidence="3">2.7.13.3</ecNumber>
    </recommendedName>
</protein>
<keyword evidence="10" id="KW-1133">Transmembrane helix</keyword>
<name>G0A2H2_METMM</name>
<dbReference type="GO" id="GO:0000155">
    <property type="term" value="F:phosphorelay sensor kinase activity"/>
    <property type="evidence" value="ECO:0007669"/>
    <property type="project" value="InterPro"/>
</dbReference>
<feature type="transmembrane region" description="Helical" evidence="10">
    <location>
        <begin position="316"/>
        <end position="334"/>
    </location>
</feature>
<dbReference type="SMART" id="SM00388">
    <property type="entry name" value="HisKA"/>
    <property type="match status" value="1"/>
</dbReference>
<dbReference type="HOGENOM" id="CLU_420816_0_0_6"/>
<keyword evidence="13" id="KW-1185">Reference proteome</keyword>
<dbReference type="AlphaFoldDB" id="G0A2H2"/>
<dbReference type="Proteomes" id="UP000008888">
    <property type="component" value="Chromosome"/>
</dbReference>
<reference key="2">
    <citation type="submission" date="2011-05" db="EMBL/GenBank/DDBJ databases">
        <title>Complete genome sequence of the aerobic marine methanotroph Methylomonas methanica MC09.</title>
        <authorList>
            <person name="Boden R."/>
            <person name="Cunliffe M."/>
            <person name="Scanlan J."/>
            <person name="Moussard H."/>
            <person name="Kits K.D."/>
            <person name="Klotz M."/>
            <person name="Jetten M."/>
            <person name="Vuilleumier S."/>
            <person name="Han J."/>
            <person name="Peters L."/>
            <person name="Mikhailova N."/>
            <person name="Teshima H."/>
            <person name="Tapia R."/>
            <person name="Kyrpides N."/>
            <person name="Ivanova N."/>
            <person name="Pagani I."/>
            <person name="Cheng J.-F."/>
            <person name="Goodwin L."/>
            <person name="Han C."/>
            <person name="Hauser L."/>
            <person name="Land M."/>
            <person name="Lapidus A."/>
            <person name="Lucas S."/>
            <person name="Pitluck S."/>
            <person name="Woyke T."/>
            <person name="Stein L.Y."/>
            <person name="Murrell C."/>
        </authorList>
    </citation>
    <scope>NUCLEOTIDE SEQUENCE</scope>
    <source>
        <strain>MC09</strain>
    </source>
</reference>
<dbReference type="InterPro" id="IPR003594">
    <property type="entry name" value="HATPase_dom"/>
</dbReference>
<evidence type="ECO:0000256" key="9">
    <source>
        <dbReference type="ARBA" id="ARBA00022840"/>
    </source>
</evidence>
<dbReference type="Pfam" id="PF07695">
    <property type="entry name" value="7TMR-DISM_7TM"/>
    <property type="match status" value="1"/>
</dbReference>
<evidence type="ECO:0000256" key="2">
    <source>
        <dbReference type="ARBA" id="ARBA00004651"/>
    </source>
</evidence>
<dbReference type="STRING" id="857087.Metme_1734"/>
<dbReference type="PRINTS" id="PR00344">
    <property type="entry name" value="BCTRLSENSOR"/>
</dbReference>
<evidence type="ECO:0000256" key="3">
    <source>
        <dbReference type="ARBA" id="ARBA00012438"/>
    </source>
</evidence>
<evidence type="ECO:0000256" key="4">
    <source>
        <dbReference type="ARBA" id="ARBA00022475"/>
    </source>
</evidence>
<dbReference type="SUPFAM" id="SSF55874">
    <property type="entry name" value="ATPase domain of HSP90 chaperone/DNA topoisomerase II/histidine kinase"/>
    <property type="match status" value="1"/>
</dbReference>
<dbReference type="RefSeq" id="WP_013818405.1">
    <property type="nucleotide sequence ID" value="NC_015572.1"/>
</dbReference>
<feature type="transmembrane region" description="Helical" evidence="10">
    <location>
        <begin position="189"/>
        <end position="209"/>
    </location>
</feature>
<dbReference type="InterPro" id="IPR036890">
    <property type="entry name" value="HATPase_C_sf"/>
</dbReference>
<feature type="domain" description="Histidine kinase" evidence="11">
    <location>
        <begin position="444"/>
        <end position="651"/>
    </location>
</feature>
<dbReference type="InterPro" id="IPR011623">
    <property type="entry name" value="7TMR_DISM_rcpt_extracell_dom1"/>
</dbReference>
<dbReference type="eggNOG" id="COG0642">
    <property type="taxonomic scope" value="Bacteria"/>
</dbReference>
<organism evidence="12 13">
    <name type="scientific">Methylomonas methanica (strain DSM 25384 / MC09)</name>
    <dbReference type="NCBI Taxonomy" id="857087"/>
    <lineage>
        <taxon>Bacteria</taxon>
        <taxon>Pseudomonadati</taxon>
        <taxon>Pseudomonadota</taxon>
        <taxon>Gammaproteobacteria</taxon>
        <taxon>Methylococcales</taxon>
        <taxon>Methylococcaceae</taxon>
        <taxon>Methylomonas</taxon>
    </lineage>
</organism>
<evidence type="ECO:0000313" key="12">
    <source>
        <dbReference type="EMBL" id="AEG00152.1"/>
    </source>
</evidence>
<reference evidence="13" key="3">
    <citation type="submission" date="2011-05" db="EMBL/GenBank/DDBJ databases">
        <title>Complete sequence of Methylomonas methanica MC09.</title>
        <authorList>
            <consortium name="US DOE Joint Genome Institute"/>
            <person name="Lucas S."/>
            <person name="Han J."/>
            <person name="Lapidus A."/>
            <person name="Cheng J.-F."/>
            <person name="Goodwin L."/>
            <person name="Pitluck S."/>
            <person name="Peters L."/>
            <person name="Mikhailova N."/>
            <person name="Teshima H."/>
            <person name="Han C."/>
            <person name="Tapia R."/>
            <person name="Land M."/>
            <person name="Hauser L."/>
            <person name="Kyrpides N."/>
            <person name="Ivanova N."/>
            <person name="Pagani I."/>
            <person name="Stein L."/>
            <person name="Woyke T."/>
        </authorList>
    </citation>
    <scope>NUCLEOTIDE SEQUENCE [LARGE SCALE GENOMIC DNA]</scope>
    <source>
        <strain evidence="13">MC09</strain>
    </source>
</reference>
<dbReference type="KEGG" id="mmt:Metme_1734"/>
<comment type="subcellular location">
    <subcellularLocation>
        <location evidence="2">Cell membrane</location>
        <topology evidence="2">Multi-pass membrane protein</topology>
    </subcellularLocation>
</comment>
<sequence length="651" mass="71835">MKAPTIAHLLRLSLILLISASIPLVSGAVQKALVVEEQWLADTAAGLTPVHALRLFSEGKGLPLESATFRLGAEERRIWLLLTAENLTPRPLRRLLLTGVPHSRFLQARLIQPNQTVEQGRLLLDEHADKPFSRRNNSFRLLNSDSFEIPAAAKVRILVQAAVRGPSYLPLSLMSADDFNQLRLRDSVFAAQFYVFEATLGLLFLLFGLAVKHRIAVMYAVMFLLGLLAMADIDGHAFRWLWPDSPGWNSGSPLVVLPVLNALGFVIIQQLLRAIDDKRLGWLKPLALGFAGISVLIPALLPWLPFSALVQTENLLSILVFILQPIAFAGWVRLGRRNRASWLALLIISLGIAAIIVPVFIDVQLPVMLAEHAHHAAYLLVGLMIMTVITVQLVGIRKDQEAAMARELAFAKRDAEMNQALFKAEQNYSKARRLASQQQRQLASASHDLRQPITSLRATLDAIAQQQEPGIRQQLRDALDYLEKLCKHYLNETRPETSRTQAEQAATEAYPASLVLNTVQRMFAEEAAGRHIELRAVDCRVLLQVPPLVLMRIVSNIVANAVKHHPGSDKAKVLLGCRRKRRGVQIWVCDNGAGMTAETLAELRQPYRKGAASEGEGLGLAIVQQLAADNGIAVHIASQIGKGSCFVIEPP</sequence>
<feature type="transmembrane region" description="Helical" evidence="10">
    <location>
        <begin position="341"/>
        <end position="361"/>
    </location>
</feature>
<dbReference type="Gene3D" id="1.10.287.130">
    <property type="match status" value="1"/>
</dbReference>
<dbReference type="GO" id="GO:0005524">
    <property type="term" value="F:ATP binding"/>
    <property type="evidence" value="ECO:0007669"/>
    <property type="project" value="UniProtKB-KW"/>
</dbReference>
<feature type="transmembrane region" description="Helical" evidence="10">
    <location>
        <begin position="376"/>
        <end position="396"/>
    </location>
</feature>
<dbReference type="InterPro" id="IPR004358">
    <property type="entry name" value="Sig_transdc_His_kin-like_C"/>
</dbReference>
<feature type="transmembrane region" description="Helical" evidence="10">
    <location>
        <begin position="286"/>
        <end position="304"/>
    </location>
</feature>
<evidence type="ECO:0000256" key="7">
    <source>
        <dbReference type="ARBA" id="ARBA00022741"/>
    </source>
</evidence>
<dbReference type="EC" id="2.7.13.3" evidence="3"/>
<keyword evidence="4" id="KW-1003">Cell membrane</keyword>
<feature type="transmembrane region" description="Helical" evidence="10">
    <location>
        <begin position="216"/>
        <end position="233"/>
    </location>
</feature>
<keyword evidence="9" id="KW-0067">ATP-binding</keyword>
<dbReference type="InterPro" id="IPR005467">
    <property type="entry name" value="His_kinase_dom"/>
</dbReference>
<dbReference type="InterPro" id="IPR003661">
    <property type="entry name" value="HisK_dim/P_dom"/>
</dbReference>
<dbReference type="InterPro" id="IPR050980">
    <property type="entry name" value="2C_sensor_his_kinase"/>
</dbReference>
<dbReference type="InterPro" id="IPR036097">
    <property type="entry name" value="HisK_dim/P_sf"/>
</dbReference>
<dbReference type="EMBL" id="CP002738">
    <property type="protein sequence ID" value="AEG00152.1"/>
    <property type="molecule type" value="Genomic_DNA"/>
</dbReference>
<evidence type="ECO:0000256" key="10">
    <source>
        <dbReference type="SAM" id="Phobius"/>
    </source>
</evidence>
<dbReference type="Pfam" id="PF02518">
    <property type="entry name" value="HATPase_c"/>
    <property type="match status" value="1"/>
</dbReference>
<keyword evidence="6" id="KW-0808">Transferase</keyword>
<keyword evidence="10" id="KW-0472">Membrane</keyword>
<evidence type="ECO:0000256" key="5">
    <source>
        <dbReference type="ARBA" id="ARBA00022553"/>
    </source>
</evidence>
<feature type="transmembrane region" description="Helical" evidence="10">
    <location>
        <begin position="253"/>
        <end position="274"/>
    </location>
</feature>
<keyword evidence="8 12" id="KW-0418">Kinase</keyword>
<evidence type="ECO:0000313" key="13">
    <source>
        <dbReference type="Proteomes" id="UP000008888"/>
    </source>
</evidence>
<dbReference type="PANTHER" id="PTHR44936:SF10">
    <property type="entry name" value="SENSOR PROTEIN RSTB"/>
    <property type="match status" value="1"/>
</dbReference>
<dbReference type="SMART" id="SM00387">
    <property type="entry name" value="HATPase_c"/>
    <property type="match status" value="1"/>
</dbReference>
<dbReference type="GO" id="GO:0005886">
    <property type="term" value="C:plasma membrane"/>
    <property type="evidence" value="ECO:0007669"/>
    <property type="project" value="UniProtKB-SubCell"/>
</dbReference>
<accession>G0A2H2</accession>
<evidence type="ECO:0000256" key="6">
    <source>
        <dbReference type="ARBA" id="ARBA00022679"/>
    </source>
</evidence>
<dbReference type="PANTHER" id="PTHR44936">
    <property type="entry name" value="SENSOR PROTEIN CREC"/>
    <property type="match status" value="1"/>
</dbReference>
<keyword evidence="10" id="KW-0812">Transmembrane</keyword>
<gene>
    <name evidence="12" type="ordered locus">Metme_1734</name>
</gene>
<evidence type="ECO:0000256" key="8">
    <source>
        <dbReference type="ARBA" id="ARBA00022777"/>
    </source>
</evidence>
<dbReference type="CDD" id="cd00082">
    <property type="entry name" value="HisKA"/>
    <property type="match status" value="1"/>
</dbReference>
<dbReference type="Gene3D" id="3.30.565.10">
    <property type="entry name" value="Histidine kinase-like ATPase, C-terminal domain"/>
    <property type="match status" value="1"/>
</dbReference>
<dbReference type="SUPFAM" id="SSF47384">
    <property type="entry name" value="Homodimeric domain of signal transducing histidine kinase"/>
    <property type="match status" value="1"/>
</dbReference>
<keyword evidence="7" id="KW-0547">Nucleotide-binding</keyword>
<evidence type="ECO:0000256" key="1">
    <source>
        <dbReference type="ARBA" id="ARBA00000085"/>
    </source>
</evidence>
<dbReference type="Pfam" id="PF00512">
    <property type="entry name" value="HisKA"/>
    <property type="match status" value="1"/>
</dbReference>